<organism evidence="1 2">
    <name type="scientific">Aspergillus sclerotialis</name>
    <dbReference type="NCBI Taxonomy" id="2070753"/>
    <lineage>
        <taxon>Eukaryota</taxon>
        <taxon>Fungi</taxon>
        <taxon>Dikarya</taxon>
        <taxon>Ascomycota</taxon>
        <taxon>Pezizomycotina</taxon>
        <taxon>Eurotiomycetes</taxon>
        <taxon>Eurotiomycetidae</taxon>
        <taxon>Eurotiales</taxon>
        <taxon>Aspergillaceae</taxon>
        <taxon>Aspergillus</taxon>
        <taxon>Aspergillus subgen. Polypaecilum</taxon>
    </lineage>
</organism>
<dbReference type="OrthoDB" id="3930719at2759"/>
<protein>
    <recommendedName>
        <fullName evidence="3">CENP-V/GFA domain-containing protein</fullName>
    </recommendedName>
</protein>
<reference evidence="2" key="1">
    <citation type="submission" date="2017-02" db="EMBL/GenBank/DDBJ databases">
        <authorList>
            <person name="Tafer H."/>
            <person name="Lopandic K."/>
        </authorList>
    </citation>
    <scope>NUCLEOTIDE SEQUENCE [LARGE SCALE GENOMIC DNA]</scope>
    <source>
        <strain evidence="2">CBS 366.77</strain>
    </source>
</reference>
<proteinExistence type="predicted"/>
<dbReference type="InterPro" id="IPR011057">
    <property type="entry name" value="Mss4-like_sf"/>
</dbReference>
<evidence type="ECO:0008006" key="3">
    <source>
        <dbReference type="Google" id="ProtNLM"/>
    </source>
</evidence>
<dbReference type="AlphaFoldDB" id="A0A3A3A9D4"/>
<evidence type="ECO:0000313" key="2">
    <source>
        <dbReference type="Proteomes" id="UP000266188"/>
    </source>
</evidence>
<evidence type="ECO:0000313" key="1">
    <source>
        <dbReference type="EMBL" id="RJE26605.1"/>
    </source>
</evidence>
<comment type="caution">
    <text evidence="1">The sequence shown here is derived from an EMBL/GenBank/DDBJ whole genome shotgun (WGS) entry which is preliminary data.</text>
</comment>
<dbReference type="SUPFAM" id="SSF51316">
    <property type="entry name" value="Mss4-like"/>
    <property type="match status" value="1"/>
</dbReference>
<accession>A0A3A3A9D4</accession>
<dbReference type="STRING" id="2070753.A0A3A3A9D4"/>
<keyword evidence="2" id="KW-1185">Reference proteome</keyword>
<gene>
    <name evidence="1" type="ORF">PHISCL_01019</name>
</gene>
<dbReference type="EMBL" id="MVGC01000018">
    <property type="protein sequence ID" value="RJE26605.1"/>
    <property type="molecule type" value="Genomic_DNA"/>
</dbReference>
<dbReference type="Proteomes" id="UP000266188">
    <property type="component" value="Unassembled WGS sequence"/>
</dbReference>
<dbReference type="Gene3D" id="2.170.150.70">
    <property type="match status" value="1"/>
</dbReference>
<name>A0A3A3A9D4_9EURO</name>
<sequence length="166" mass="19475">MPREEIRKRLRFYKCNCTPCHKTGYFHMRLPDPANDFYIISPLDLNNPSEMRNYMCNDHILHWHFCPKCGMRCFISEGSWKVDEVDLYNTGEKTRVLRLDMDAIREGQKQGYLSVNALTLDKGPEENGGKTIDLREIKDKGWLLYIDCKDLVGEPRVDYPHEGGTW</sequence>